<protein>
    <submittedName>
        <fullName evidence="2">Uncharacterized protein</fullName>
    </submittedName>
</protein>
<organism evidence="2">
    <name type="scientific">viral metagenome</name>
    <dbReference type="NCBI Taxonomy" id="1070528"/>
    <lineage>
        <taxon>unclassified sequences</taxon>
        <taxon>metagenomes</taxon>
        <taxon>organismal metagenomes</taxon>
    </lineage>
</organism>
<accession>A0A6C0B3R7</accession>
<evidence type="ECO:0000256" key="1">
    <source>
        <dbReference type="SAM" id="Phobius"/>
    </source>
</evidence>
<sequence length="114" mass="13536">MRLSQILFFTLFCAAQSDCNAKCASKCARKQATKEKVLHCQYVIRNFKPWTKTVCTVPETNYQNIYKNYSVTNHEQLYIEYQPCMDWFAGIIFDNLIYVFMIIYMILLIRYPCA</sequence>
<dbReference type="AlphaFoldDB" id="A0A6C0B3R7"/>
<proteinExistence type="predicted"/>
<dbReference type="EMBL" id="MN739055">
    <property type="protein sequence ID" value="QHS86441.1"/>
    <property type="molecule type" value="Genomic_DNA"/>
</dbReference>
<feature type="transmembrane region" description="Helical" evidence="1">
    <location>
        <begin position="87"/>
        <end position="109"/>
    </location>
</feature>
<keyword evidence="1" id="KW-0812">Transmembrane</keyword>
<reference evidence="2" key="1">
    <citation type="journal article" date="2020" name="Nature">
        <title>Giant virus diversity and host interactions through global metagenomics.</title>
        <authorList>
            <person name="Schulz F."/>
            <person name="Roux S."/>
            <person name="Paez-Espino D."/>
            <person name="Jungbluth S."/>
            <person name="Walsh D.A."/>
            <person name="Denef V.J."/>
            <person name="McMahon K.D."/>
            <person name="Konstantinidis K.T."/>
            <person name="Eloe-Fadrosh E.A."/>
            <person name="Kyrpides N.C."/>
            <person name="Woyke T."/>
        </authorList>
    </citation>
    <scope>NUCLEOTIDE SEQUENCE</scope>
    <source>
        <strain evidence="2">GVMAG-M-3300009187-29</strain>
    </source>
</reference>
<keyword evidence="1" id="KW-1133">Transmembrane helix</keyword>
<keyword evidence="1" id="KW-0472">Membrane</keyword>
<evidence type="ECO:0000313" key="2">
    <source>
        <dbReference type="EMBL" id="QHS86441.1"/>
    </source>
</evidence>
<name>A0A6C0B3R7_9ZZZZ</name>